<keyword evidence="4" id="KW-0808">Transferase</keyword>
<evidence type="ECO:0000256" key="7">
    <source>
        <dbReference type="PROSITE-ProRule" id="PRU01363"/>
    </source>
</evidence>
<dbReference type="SMART" id="SM01294">
    <property type="entry name" value="PKS_PP_betabranch"/>
    <property type="match status" value="1"/>
</dbReference>
<dbReference type="PANTHER" id="PTHR43775:SF37">
    <property type="entry name" value="SI:DKEY-61P9.11"/>
    <property type="match status" value="1"/>
</dbReference>
<evidence type="ECO:0000313" key="13">
    <source>
        <dbReference type="EMBL" id="MFH7599860.1"/>
    </source>
</evidence>
<comment type="pathway">
    <text evidence="1">Antibiotic biosynthesis.</text>
</comment>
<dbReference type="InterPro" id="IPR009081">
    <property type="entry name" value="PP-bd_ACP"/>
</dbReference>
<dbReference type="Pfam" id="PF00698">
    <property type="entry name" value="Acyl_transf_1"/>
    <property type="match status" value="1"/>
</dbReference>
<dbReference type="Pfam" id="PF00109">
    <property type="entry name" value="ketoacyl-synt"/>
    <property type="match status" value="1"/>
</dbReference>
<proteinExistence type="predicted"/>
<dbReference type="SUPFAM" id="SSF55048">
    <property type="entry name" value="Probable ACP-binding domain of malonyl-CoA ACP transacylase"/>
    <property type="match status" value="1"/>
</dbReference>
<dbReference type="InterPro" id="IPR020807">
    <property type="entry name" value="PKS_DH"/>
</dbReference>
<comment type="caution">
    <text evidence="13">The sequence shown here is derived from an EMBL/GenBank/DDBJ whole genome shotgun (WGS) entry which is preliminary data.</text>
</comment>
<name>A0ABW7PN67_9ACTN</name>
<dbReference type="SUPFAM" id="SSF52151">
    <property type="entry name" value="FabD/lysophospholipase-like"/>
    <property type="match status" value="1"/>
</dbReference>
<gene>
    <name evidence="13" type="ORF">WDV06_32890</name>
</gene>
<sequence length="1340" mass="141674">MPGQPELQERLDAAEETVRRQEEELGRLLSEKHEPIAVVGIGMRLPGGNHSIPDLDAFLREGRSGIGPLPRDRWVPEVAEGDITAVAGGFLDRIDEFDAQFFNIPPKDAPFIDPAQRLLMETVWQALEDAGIDPAGLRHGDGGVYVGASPLDFALELEGLSDEQLDGSLTTGLGAYSLSGRLSYFLGWRGPSLTTDTACAASLTALHLAVEGLRRRECGIALCAGVNTLHNPRSYVILSHAQMLAPDGHCKTFDESADGYARAEGCGALVLKRLSDALADGDRVLALVRGTAIGQDGESAGLSAPNGTAQEAVMRAALANARLEPGDIQYVEAHGTGTPLGDPIEMGSVNGVFGASHDREDPLVIGSLKANIGHMEPAAGLGAVIKVITQMRAGTFFPHVWRNLSGRIPWDTYPITVATEGRPWKAPVRRATVNGFGVAGAIAVAVLEEPPASAPAGEAPAREDVGEDVREDGGADVRAEGGHVFTLSAKSRPALRLQAERYARFLAEHPDTSLADLCRTRATGRSHFRYRAAAAVSGTGELAGHLERWSAPPRGDGKPDAFRKTAFLFTGSGSQYVGMGRALYGRYPVFTACVDECDALFAPLLGRSVAAVMFGDVPDAEETLARTSFTHAALFTLEYALAKLWLSWGVRPSVLIGHSVGEIVAATVAGLFTLPDGVAFLAARSRLIESVSEPGGMAAVSAPAEEVRELLARWPRLAVAAVNAPQQVVVSGAADALAEAVEALREPGWTVTELHVSAAFHSPLMAGVSEPLAEVLRGIGFREPQLPIVSNLTGRIADPRELATPEYWVRHVNETVEFAAGVRTIAERGRHVFLEVGPSSALTSLARRGVPQEQHRWLSSLRSKDTTGAALDAALAGAYTAGLNIAWGEVYAGRPGRRIPLPGYAFDRRDYRLPARPAGRGGAAGDGHPLLGRESGRDGGTREFTARISARQPAYLADHTIGGQVFLPAAAYLELLLAVQDEVHGDTGRAVEDVRFHEALFLSDRPALLLTRVRPGADGRLEVEVRSRGGDEPEGAERLHATARIAAEPDYAGSGLGGTARTLLALTGALDGDEPSRVMDGGEVKAAYAEAGLEYGPQFLRARSVTAYGPDFAVTELSGGDVSRAELLPPPLLDGSTHGLAALTDDGRRYVATSVGRLRAFKKPRGEVLRSAARVTRAEDPEQADPAFTLDVLLLEEDGRPVMELSGMGFTRLPDRPVEAAAAERTAQAAAAAAPVDVEALAAAGPEERQTALVSLIRATVAALLAIDDPEYIDTRASFLELGVDSLTAIVLKNQLQTRLRIPLLSSVVFDHPSVEELAELLSARVAAGPAPAPAAAAAA</sequence>
<dbReference type="SUPFAM" id="SSF53901">
    <property type="entry name" value="Thiolase-like"/>
    <property type="match status" value="1"/>
</dbReference>
<dbReference type="InterPro" id="IPR016035">
    <property type="entry name" value="Acyl_Trfase/lysoPLipase"/>
</dbReference>
<dbReference type="Pfam" id="PF21089">
    <property type="entry name" value="PKS_DH_N"/>
    <property type="match status" value="1"/>
</dbReference>
<keyword evidence="5" id="KW-0045">Antibiotic biosynthesis</keyword>
<feature type="active site" description="Proton donor; for dehydratase activity" evidence="7">
    <location>
        <position position="1134"/>
    </location>
</feature>
<dbReference type="InterPro" id="IPR020841">
    <property type="entry name" value="PKS_Beta-ketoAc_synthase_dom"/>
</dbReference>
<accession>A0ABW7PN67</accession>
<feature type="active site" description="Proton acceptor; for dehydratase activity" evidence="7">
    <location>
        <position position="959"/>
    </location>
</feature>
<dbReference type="EMBL" id="JBBDHD010000155">
    <property type="protein sequence ID" value="MFH7599860.1"/>
    <property type="molecule type" value="Genomic_DNA"/>
</dbReference>
<dbReference type="Gene3D" id="3.10.129.110">
    <property type="entry name" value="Polyketide synthase dehydratase"/>
    <property type="match status" value="1"/>
</dbReference>
<organism evidence="13 14">
    <name type="scientific">Streptomyces racemochromogenes</name>
    <dbReference type="NCBI Taxonomy" id="67353"/>
    <lineage>
        <taxon>Bacteria</taxon>
        <taxon>Bacillati</taxon>
        <taxon>Actinomycetota</taxon>
        <taxon>Actinomycetes</taxon>
        <taxon>Kitasatosporales</taxon>
        <taxon>Streptomycetaceae</taxon>
        <taxon>Streptomyces</taxon>
    </lineage>
</organism>
<keyword evidence="6" id="KW-0012">Acyltransferase</keyword>
<dbReference type="Gene3D" id="3.40.366.10">
    <property type="entry name" value="Malonyl-Coenzyme A Acyl Carrier Protein, domain 2"/>
    <property type="match status" value="1"/>
</dbReference>
<dbReference type="SMART" id="SM00823">
    <property type="entry name" value="PKS_PP"/>
    <property type="match status" value="1"/>
</dbReference>
<evidence type="ECO:0000313" key="14">
    <source>
        <dbReference type="Proteomes" id="UP001610631"/>
    </source>
</evidence>
<dbReference type="PANTHER" id="PTHR43775">
    <property type="entry name" value="FATTY ACID SYNTHASE"/>
    <property type="match status" value="1"/>
</dbReference>
<dbReference type="InterPro" id="IPR049552">
    <property type="entry name" value="PKS_DH_N"/>
</dbReference>
<dbReference type="PROSITE" id="PS00606">
    <property type="entry name" value="KS3_1"/>
    <property type="match status" value="1"/>
</dbReference>
<dbReference type="InterPro" id="IPR001227">
    <property type="entry name" value="Ac_transferase_dom_sf"/>
</dbReference>
<keyword evidence="2" id="KW-0596">Phosphopantetheine</keyword>
<dbReference type="Gene3D" id="1.10.1200.10">
    <property type="entry name" value="ACP-like"/>
    <property type="match status" value="1"/>
</dbReference>
<evidence type="ECO:0000256" key="2">
    <source>
        <dbReference type="ARBA" id="ARBA00022450"/>
    </source>
</evidence>
<evidence type="ECO:0000259" key="11">
    <source>
        <dbReference type="PROSITE" id="PS52004"/>
    </source>
</evidence>
<dbReference type="Pfam" id="PF00550">
    <property type="entry name" value="PP-binding"/>
    <property type="match status" value="1"/>
</dbReference>
<feature type="region of interest" description="C-terminal hotdog fold" evidence="7">
    <location>
        <begin position="1075"/>
        <end position="1219"/>
    </location>
</feature>
<dbReference type="InterPro" id="IPR016039">
    <property type="entry name" value="Thiolase-like"/>
</dbReference>
<dbReference type="PROSITE" id="PS50075">
    <property type="entry name" value="CARRIER"/>
    <property type="match status" value="1"/>
</dbReference>
<dbReference type="SMART" id="SM00827">
    <property type="entry name" value="PKS_AT"/>
    <property type="match status" value="1"/>
</dbReference>
<dbReference type="CDD" id="cd00833">
    <property type="entry name" value="PKS"/>
    <property type="match status" value="1"/>
</dbReference>
<feature type="region of interest" description="N-terminal hotdog fold" evidence="7">
    <location>
        <begin position="928"/>
        <end position="1052"/>
    </location>
</feature>
<feature type="domain" description="PKS/mFAS DH" evidence="12">
    <location>
        <begin position="928"/>
        <end position="1219"/>
    </location>
</feature>
<evidence type="ECO:0000256" key="3">
    <source>
        <dbReference type="ARBA" id="ARBA00022553"/>
    </source>
</evidence>
<protein>
    <submittedName>
        <fullName evidence="13">Beta-ketoacyl synthase N-terminal-like domain-containing protein</fullName>
    </submittedName>
</protein>
<dbReference type="InterPro" id="IPR014031">
    <property type="entry name" value="Ketoacyl_synth_C"/>
</dbReference>
<dbReference type="InterPro" id="IPR050091">
    <property type="entry name" value="PKS_NRPS_Biosynth_Enz"/>
</dbReference>
<dbReference type="Pfam" id="PF14765">
    <property type="entry name" value="PS-DH"/>
    <property type="match status" value="1"/>
</dbReference>
<dbReference type="Pfam" id="PF22621">
    <property type="entry name" value="CurL-like_PKS_C"/>
    <property type="match status" value="1"/>
</dbReference>
<feature type="domain" description="Carrier" evidence="10">
    <location>
        <begin position="1248"/>
        <end position="1326"/>
    </location>
</feature>
<dbReference type="Gene3D" id="3.40.47.10">
    <property type="match status" value="1"/>
</dbReference>
<dbReference type="Gene3D" id="3.30.70.3290">
    <property type="match status" value="1"/>
</dbReference>
<dbReference type="SMART" id="SM00825">
    <property type="entry name" value="PKS_KS"/>
    <property type="match status" value="1"/>
</dbReference>
<reference evidence="13 14" key="1">
    <citation type="submission" date="2024-03" db="EMBL/GenBank/DDBJ databases">
        <title>Whole genome sequencing of Streptomyces racemochromogenes, to identify antimicrobial biosynthetic gene clusters.</title>
        <authorList>
            <person name="Suryawanshi P."/>
            <person name="Krishnaraj P.U."/>
            <person name="Arun Y.P."/>
            <person name="Suryawanshi M.P."/>
            <person name="Rakshit O."/>
        </authorList>
    </citation>
    <scope>NUCLEOTIDE SEQUENCE [LARGE SCALE GENOMIC DNA]</scope>
    <source>
        <strain evidence="13 14">AUDT626</strain>
    </source>
</reference>
<dbReference type="InterPro" id="IPR014043">
    <property type="entry name" value="Acyl_transferase_dom"/>
</dbReference>
<dbReference type="InterPro" id="IPR042104">
    <property type="entry name" value="PKS_dehydratase_sf"/>
</dbReference>
<keyword evidence="8" id="KW-0175">Coiled coil</keyword>
<dbReference type="SUPFAM" id="SSF47336">
    <property type="entry name" value="ACP-like"/>
    <property type="match status" value="1"/>
</dbReference>
<evidence type="ECO:0000256" key="9">
    <source>
        <dbReference type="SAM" id="MobiDB-lite"/>
    </source>
</evidence>
<dbReference type="InterPro" id="IPR049551">
    <property type="entry name" value="PKS_DH_C"/>
</dbReference>
<dbReference type="Proteomes" id="UP001610631">
    <property type="component" value="Unassembled WGS sequence"/>
</dbReference>
<dbReference type="RefSeq" id="WP_395513479.1">
    <property type="nucleotide sequence ID" value="NZ_JBBDHD010000155.1"/>
</dbReference>
<evidence type="ECO:0000256" key="8">
    <source>
        <dbReference type="SAM" id="Coils"/>
    </source>
</evidence>
<dbReference type="PROSITE" id="PS52019">
    <property type="entry name" value="PKS_MFAS_DH"/>
    <property type="match status" value="1"/>
</dbReference>
<evidence type="ECO:0000259" key="12">
    <source>
        <dbReference type="PROSITE" id="PS52019"/>
    </source>
</evidence>
<feature type="coiled-coil region" evidence="8">
    <location>
        <begin position="4"/>
        <end position="31"/>
    </location>
</feature>
<dbReference type="SMART" id="SM00826">
    <property type="entry name" value="PKS_DH"/>
    <property type="match status" value="1"/>
</dbReference>
<evidence type="ECO:0000256" key="4">
    <source>
        <dbReference type="ARBA" id="ARBA00022679"/>
    </source>
</evidence>
<dbReference type="InterPro" id="IPR049900">
    <property type="entry name" value="PKS_mFAS_DH"/>
</dbReference>
<evidence type="ECO:0000256" key="5">
    <source>
        <dbReference type="ARBA" id="ARBA00023194"/>
    </source>
</evidence>
<dbReference type="InterPro" id="IPR018201">
    <property type="entry name" value="Ketoacyl_synth_AS"/>
</dbReference>
<evidence type="ECO:0000256" key="1">
    <source>
        <dbReference type="ARBA" id="ARBA00004792"/>
    </source>
</evidence>
<feature type="domain" description="Ketosynthase family 3 (KS3)" evidence="11">
    <location>
        <begin position="33"/>
        <end position="449"/>
    </location>
</feature>
<dbReference type="InterPro" id="IPR014030">
    <property type="entry name" value="Ketoacyl_synth_N"/>
</dbReference>
<dbReference type="InterPro" id="IPR036736">
    <property type="entry name" value="ACP-like_sf"/>
</dbReference>
<evidence type="ECO:0000256" key="6">
    <source>
        <dbReference type="ARBA" id="ARBA00023315"/>
    </source>
</evidence>
<evidence type="ECO:0000259" key="10">
    <source>
        <dbReference type="PROSITE" id="PS50075"/>
    </source>
</evidence>
<feature type="region of interest" description="Disordered" evidence="9">
    <location>
        <begin position="916"/>
        <end position="939"/>
    </location>
</feature>
<keyword evidence="3" id="KW-0597">Phosphoprotein</keyword>
<dbReference type="PROSITE" id="PS52004">
    <property type="entry name" value="KS3_2"/>
    <property type="match status" value="1"/>
</dbReference>
<dbReference type="InterPro" id="IPR020806">
    <property type="entry name" value="PKS_PP-bd"/>
</dbReference>
<keyword evidence="14" id="KW-1185">Reference proteome</keyword>
<dbReference type="InterPro" id="IPR016036">
    <property type="entry name" value="Malonyl_transacylase_ACP-bd"/>
</dbReference>
<dbReference type="Pfam" id="PF02801">
    <property type="entry name" value="Ketoacyl-synt_C"/>
    <property type="match status" value="1"/>
</dbReference>